<dbReference type="SUPFAM" id="SSF52540">
    <property type="entry name" value="P-loop containing nucleoside triphosphate hydrolases"/>
    <property type="match status" value="3"/>
</dbReference>
<dbReference type="InterPro" id="IPR036844">
    <property type="entry name" value="Hint_dom_sf"/>
</dbReference>
<comment type="catalytic activity">
    <reaction evidence="12">
        <text>ATP + H2O = ADP + phosphate + H(+)</text>
        <dbReference type="Rhea" id="RHEA:13065"/>
        <dbReference type="ChEBI" id="CHEBI:15377"/>
        <dbReference type="ChEBI" id="CHEBI:15378"/>
        <dbReference type="ChEBI" id="CHEBI:30616"/>
        <dbReference type="ChEBI" id="CHEBI:43474"/>
        <dbReference type="ChEBI" id="CHEBI:456216"/>
        <dbReference type="EC" id="5.6.2.4"/>
    </reaction>
</comment>
<dbReference type="InterPro" id="IPR000212">
    <property type="entry name" value="DNA_helicase_UvrD/REP"/>
</dbReference>
<dbReference type="InterPro" id="IPR006142">
    <property type="entry name" value="INTEIN"/>
</dbReference>
<evidence type="ECO:0000256" key="10">
    <source>
        <dbReference type="ARBA" id="ARBA00034617"/>
    </source>
</evidence>
<dbReference type="GO" id="GO:0005524">
    <property type="term" value="F:ATP binding"/>
    <property type="evidence" value="ECO:0007669"/>
    <property type="project" value="UniProtKB-UniRule"/>
</dbReference>
<dbReference type="InterPro" id="IPR027417">
    <property type="entry name" value="P-loop_NTPase"/>
</dbReference>
<dbReference type="Pfam" id="PF13361">
    <property type="entry name" value="UvrD_C"/>
    <property type="match status" value="1"/>
</dbReference>
<organism evidence="16 17">
    <name type="scientific">Candidatus Taylorbacteria bacterium RIFCSPHIGHO2_02_FULL_43_32b</name>
    <dbReference type="NCBI Taxonomy" id="1802306"/>
    <lineage>
        <taxon>Bacteria</taxon>
        <taxon>Candidatus Tayloriibacteriota</taxon>
    </lineage>
</organism>
<dbReference type="STRING" id="1802306.A3C72_02850"/>
<evidence type="ECO:0000256" key="9">
    <source>
        <dbReference type="ARBA" id="ARBA00023235"/>
    </source>
</evidence>
<evidence type="ECO:0000313" key="17">
    <source>
        <dbReference type="Proteomes" id="UP000177130"/>
    </source>
</evidence>
<dbReference type="Gene3D" id="3.40.50.300">
    <property type="entry name" value="P-loop containing nucleotide triphosphate hydrolases"/>
    <property type="match status" value="2"/>
</dbReference>
<keyword evidence="4 13" id="KW-0347">Helicase</keyword>
<dbReference type="GO" id="GO:0043138">
    <property type="term" value="F:3'-5' DNA helicase activity"/>
    <property type="evidence" value="ECO:0007669"/>
    <property type="project" value="UniProtKB-EC"/>
</dbReference>
<evidence type="ECO:0000259" key="15">
    <source>
        <dbReference type="PROSITE" id="PS51217"/>
    </source>
</evidence>
<dbReference type="PROSITE" id="PS51198">
    <property type="entry name" value="UVRD_HELICASE_ATP_BIND"/>
    <property type="match status" value="1"/>
</dbReference>
<evidence type="ECO:0000256" key="5">
    <source>
        <dbReference type="ARBA" id="ARBA00022813"/>
    </source>
</evidence>
<dbReference type="PRINTS" id="PR00379">
    <property type="entry name" value="INTEIN"/>
</dbReference>
<dbReference type="Gene3D" id="1.10.10.160">
    <property type="match status" value="1"/>
</dbReference>
<keyword evidence="7" id="KW-0651">Protein splicing</keyword>
<dbReference type="CDD" id="cd17932">
    <property type="entry name" value="DEXQc_UvrD"/>
    <property type="match status" value="1"/>
</dbReference>
<evidence type="ECO:0000256" key="12">
    <source>
        <dbReference type="ARBA" id="ARBA00048988"/>
    </source>
</evidence>
<sequence length="1015" mass="115172">MSNYLDSLNPAQREAALHTEGPVLIIAGAGAGKTKTVTHRIIHLIKNGANPGSILAITFTNKAAREMRERVISMLREDKELNRPISISLYGENSPFLGTFHSLGVKILRENFKSAGISASFAIFDRGDCVRSIKDAMKRRGIDPKSFEPGKILSAISREKGNMLTAEEFAKGVERSYFRQLVASIWIEYEKILKEENALDFDDLLLRPTLLLKKNEEVRNAYQEKWKYIHVDEYQDTNAVQYQLVKLISLKHRNVCVVGDIDQCVPPETRVMTPKSEVPIKNVRPGDIILSASGQGTTCPSVVTRVIKRKFRGKLVKIITENGHTIKTTDKHIMFAKLPDLAENFFVYLMYRRDKGFRIGIAKTTRKNGVGIDVCGLSVRSNQEKADKMWILKICSTKKQAIFWENYYSAEYGLPTVVFHSVGRNIILDQNDINNLFMTISTSERAKKLFRETGLSVDFPHYIPQGTTKTNTERERLNVRLCMFSDKRKSILHPWGLSRASINTTSLSLNKSLRLANMPTRKGKRNDWRLEVARLDYADAEKLAMKILDLQPNLTIVRTAHLTKESAMMLQPATNLFPGMKLATLRNGKILEETIKSVDRETFNGFVYDLDVENVHNYIANKIAVHNSIYSWRGADIKNILDFEKDYPEAKVVLLEQNYRSTQTILTVANRIIAKNKMRREKNLFTKNTEGERIGLYTSYDEADEGEFVASKTKELIDAGVKPSEIAVLYRANFQSRVLEESFMNKNLPYQVLGTKFFERKEIKDAISYVRSAINPEGFADWQRIIAAPPRGIGKVTLAKVVSGQGGTLPPAAKAKIQELRNLLAEIKNKISTGKLSETVKFTVTNSGLLDYLKSDGLEGEERVENLKELITFSSRYDTEEGEKAVEHFLTDVALASDQDEMEEKREAVRLMTVHASKGLEFDVVFITGLEEDLFPHKKMSENEVTDSEAEEERRLFYVALTRARKKVYLSYASVRTIFGSKQVNVPSEFIFDIDEEYIANEERLSGGGRIIYLD</sequence>
<dbReference type="SMART" id="SM00305">
    <property type="entry name" value="HintC"/>
    <property type="match status" value="1"/>
</dbReference>
<evidence type="ECO:0000313" key="16">
    <source>
        <dbReference type="EMBL" id="OHA24049.1"/>
    </source>
</evidence>
<dbReference type="Pfam" id="PF00580">
    <property type="entry name" value="UvrD-helicase"/>
    <property type="match status" value="1"/>
</dbReference>
<dbReference type="PROSITE" id="PS50817">
    <property type="entry name" value="INTEIN_N_TER"/>
    <property type="match status" value="1"/>
</dbReference>
<dbReference type="SUPFAM" id="SSF51294">
    <property type="entry name" value="Hedgehog/intein (Hint) domain"/>
    <property type="match status" value="1"/>
</dbReference>
<name>A0A1G2MLH4_9BACT</name>
<feature type="domain" description="UvrD-like helicase C-terminal" evidence="15">
    <location>
        <begin position="663"/>
        <end position="919"/>
    </location>
</feature>
<dbReference type="GO" id="GO:0016539">
    <property type="term" value="P:intein-mediated protein splicing"/>
    <property type="evidence" value="ECO:0007669"/>
    <property type="project" value="InterPro"/>
</dbReference>
<dbReference type="GO" id="GO:0016887">
    <property type="term" value="F:ATP hydrolysis activity"/>
    <property type="evidence" value="ECO:0007669"/>
    <property type="project" value="RHEA"/>
</dbReference>
<evidence type="ECO:0000256" key="3">
    <source>
        <dbReference type="ARBA" id="ARBA00022801"/>
    </source>
</evidence>
<evidence type="ECO:0000256" key="8">
    <source>
        <dbReference type="ARBA" id="ARBA00023125"/>
    </source>
</evidence>
<evidence type="ECO:0000256" key="13">
    <source>
        <dbReference type="PROSITE-ProRule" id="PRU00560"/>
    </source>
</evidence>
<dbReference type="PROSITE" id="PS51217">
    <property type="entry name" value="UVRD_HELICASE_CTER"/>
    <property type="match status" value="1"/>
</dbReference>
<reference evidence="16 17" key="1">
    <citation type="journal article" date="2016" name="Nat. Commun.">
        <title>Thousands of microbial genomes shed light on interconnected biogeochemical processes in an aquifer system.</title>
        <authorList>
            <person name="Anantharaman K."/>
            <person name="Brown C.T."/>
            <person name="Hug L.A."/>
            <person name="Sharon I."/>
            <person name="Castelle C.J."/>
            <person name="Probst A.J."/>
            <person name="Thomas B.C."/>
            <person name="Singh A."/>
            <person name="Wilkins M.J."/>
            <person name="Karaoz U."/>
            <person name="Brodie E.L."/>
            <person name="Williams K.H."/>
            <person name="Hubbard S.S."/>
            <person name="Banfield J.F."/>
        </authorList>
    </citation>
    <scope>NUCLEOTIDE SEQUENCE [LARGE SCALE GENOMIC DNA]</scope>
</reference>
<dbReference type="InterPro" id="IPR014017">
    <property type="entry name" value="DNA_helicase_UvrD-like_C"/>
</dbReference>
<dbReference type="GO" id="GO:0005829">
    <property type="term" value="C:cytosol"/>
    <property type="evidence" value="ECO:0007669"/>
    <property type="project" value="TreeGrafter"/>
</dbReference>
<evidence type="ECO:0000256" key="2">
    <source>
        <dbReference type="ARBA" id="ARBA00022741"/>
    </source>
</evidence>
<accession>A0A1G2MLH4</accession>
<dbReference type="SMART" id="SM00306">
    <property type="entry name" value="HintN"/>
    <property type="match status" value="1"/>
</dbReference>
<dbReference type="InterPro" id="IPR003587">
    <property type="entry name" value="Hint_dom_N"/>
</dbReference>
<evidence type="ECO:0000256" key="6">
    <source>
        <dbReference type="ARBA" id="ARBA00022840"/>
    </source>
</evidence>
<dbReference type="PANTHER" id="PTHR11070">
    <property type="entry name" value="UVRD / RECB / PCRA DNA HELICASE FAMILY MEMBER"/>
    <property type="match status" value="1"/>
</dbReference>
<dbReference type="InterPro" id="IPR014016">
    <property type="entry name" value="UvrD-like_ATP-bd"/>
</dbReference>
<keyword evidence="6 13" id="KW-0067">ATP-binding</keyword>
<dbReference type="InterPro" id="IPR006141">
    <property type="entry name" value="Intein_N"/>
</dbReference>
<evidence type="ECO:0000256" key="11">
    <source>
        <dbReference type="ARBA" id="ARBA00034808"/>
    </source>
</evidence>
<gene>
    <name evidence="16" type="ORF">A3C72_02850</name>
</gene>
<dbReference type="Proteomes" id="UP000177130">
    <property type="component" value="Unassembled WGS sequence"/>
</dbReference>
<dbReference type="EMBL" id="MHRK01000019">
    <property type="protein sequence ID" value="OHA24049.1"/>
    <property type="molecule type" value="Genomic_DNA"/>
</dbReference>
<evidence type="ECO:0000256" key="7">
    <source>
        <dbReference type="ARBA" id="ARBA00023000"/>
    </source>
</evidence>
<keyword evidence="2 13" id="KW-0547">Nucleotide-binding</keyword>
<keyword evidence="3 13" id="KW-0378">Hydrolase</keyword>
<comment type="caution">
    <text evidence="16">The sequence shown here is derived from an EMBL/GenBank/DDBJ whole genome shotgun (WGS) entry which is preliminary data.</text>
</comment>
<dbReference type="AlphaFoldDB" id="A0A1G2MLH4"/>
<dbReference type="Gene3D" id="2.170.16.10">
    <property type="entry name" value="Hedgehog/Intein (Hint) domain"/>
    <property type="match status" value="2"/>
</dbReference>
<dbReference type="CDD" id="cd18807">
    <property type="entry name" value="SF1_C_UvrD"/>
    <property type="match status" value="1"/>
</dbReference>
<dbReference type="Gene3D" id="1.10.486.10">
    <property type="entry name" value="PCRA, domain 4"/>
    <property type="match status" value="1"/>
</dbReference>
<dbReference type="InterPro" id="IPR030934">
    <property type="entry name" value="Intein_C"/>
</dbReference>
<comment type="similarity">
    <text evidence="1">Belongs to the helicase family. UvrD subfamily.</text>
</comment>
<dbReference type="NCBIfam" id="TIGR01445">
    <property type="entry name" value="intein_Nterm"/>
    <property type="match status" value="1"/>
</dbReference>
<dbReference type="EC" id="5.6.2.4" evidence="11"/>
<proteinExistence type="inferred from homology"/>
<keyword evidence="8" id="KW-0238">DNA-binding</keyword>
<dbReference type="GO" id="GO:0033202">
    <property type="term" value="C:DNA helicase complex"/>
    <property type="evidence" value="ECO:0007669"/>
    <property type="project" value="TreeGrafter"/>
</dbReference>
<feature type="binding site" evidence="13">
    <location>
        <begin position="27"/>
        <end position="34"/>
    </location>
    <ligand>
        <name>ATP</name>
        <dbReference type="ChEBI" id="CHEBI:30616"/>
    </ligand>
</feature>
<comment type="catalytic activity">
    <reaction evidence="10">
        <text>Couples ATP hydrolysis with the unwinding of duplex DNA by translocating in the 3'-5' direction.</text>
        <dbReference type="EC" id="5.6.2.4"/>
    </reaction>
</comment>
<dbReference type="InterPro" id="IPR003586">
    <property type="entry name" value="Hint_dom_C"/>
</dbReference>
<feature type="domain" description="UvrD-like helicase ATP-binding" evidence="14">
    <location>
        <begin position="6"/>
        <end position="662"/>
    </location>
</feature>
<dbReference type="PANTHER" id="PTHR11070:SF2">
    <property type="entry name" value="ATP-DEPENDENT DNA HELICASE SRS2"/>
    <property type="match status" value="1"/>
</dbReference>
<evidence type="ECO:0000256" key="1">
    <source>
        <dbReference type="ARBA" id="ARBA00009922"/>
    </source>
</evidence>
<evidence type="ECO:0000259" key="14">
    <source>
        <dbReference type="PROSITE" id="PS51198"/>
    </source>
</evidence>
<dbReference type="InterPro" id="IPR013986">
    <property type="entry name" value="DExx_box_DNA_helicase_dom_sf"/>
</dbReference>
<dbReference type="Pfam" id="PF14890">
    <property type="entry name" value="Intein_splicing"/>
    <property type="match status" value="1"/>
</dbReference>
<dbReference type="CDD" id="cd00081">
    <property type="entry name" value="Hint"/>
    <property type="match status" value="2"/>
</dbReference>
<keyword evidence="9" id="KW-0413">Isomerase</keyword>
<evidence type="ECO:0000256" key="4">
    <source>
        <dbReference type="ARBA" id="ARBA00022806"/>
    </source>
</evidence>
<protein>
    <recommendedName>
        <fullName evidence="11">DNA 3'-5' helicase</fullName>
        <ecNumber evidence="11">5.6.2.4</ecNumber>
    </recommendedName>
</protein>
<dbReference type="NCBIfam" id="TIGR01443">
    <property type="entry name" value="intein_Cterm"/>
    <property type="match status" value="1"/>
</dbReference>
<dbReference type="GO" id="GO:0000725">
    <property type="term" value="P:recombinational repair"/>
    <property type="evidence" value="ECO:0007669"/>
    <property type="project" value="TreeGrafter"/>
</dbReference>
<keyword evidence="5" id="KW-0068">Autocatalytic cleavage</keyword>
<dbReference type="GO" id="GO:0003677">
    <property type="term" value="F:DNA binding"/>
    <property type="evidence" value="ECO:0007669"/>
    <property type="project" value="UniProtKB-KW"/>
</dbReference>
<dbReference type="PROSITE" id="PS50818">
    <property type="entry name" value="INTEIN_C_TER"/>
    <property type="match status" value="1"/>
</dbReference>